<evidence type="ECO:0000256" key="1">
    <source>
        <dbReference type="ARBA" id="ARBA00007100"/>
    </source>
</evidence>
<feature type="domain" description="Protein SirB1 N-terminal" evidence="2">
    <location>
        <begin position="103"/>
        <end position="266"/>
    </location>
</feature>
<accession>A0A2W5F772</accession>
<comment type="similarity">
    <text evidence="1">Belongs to the UPF0162 family.</text>
</comment>
<dbReference type="AlphaFoldDB" id="A0A2W5F772"/>
<dbReference type="Proteomes" id="UP000249645">
    <property type="component" value="Unassembled WGS sequence"/>
</dbReference>
<evidence type="ECO:0000313" key="4">
    <source>
        <dbReference type="Proteomes" id="UP000249645"/>
    </source>
</evidence>
<proteinExistence type="inferred from homology"/>
<evidence type="ECO:0000313" key="3">
    <source>
        <dbReference type="EMBL" id="PZP51901.1"/>
    </source>
</evidence>
<reference evidence="3 4" key="1">
    <citation type="submission" date="2017-11" db="EMBL/GenBank/DDBJ databases">
        <title>Infants hospitalized years apart are colonized by the same room-sourced microbial strains.</title>
        <authorList>
            <person name="Brooks B."/>
            <person name="Olm M.R."/>
            <person name="Firek B.A."/>
            <person name="Baker R."/>
            <person name="Thomas B.C."/>
            <person name="Morowitz M.J."/>
            <person name="Banfield J.F."/>
        </authorList>
    </citation>
    <scope>NUCLEOTIDE SEQUENCE [LARGE SCALE GENOMIC DNA]</scope>
    <source>
        <strain evidence="3">S2_009_000_R2_76</strain>
    </source>
</reference>
<organism evidence="3 4">
    <name type="scientific">Pseudopedobacter saltans</name>
    <dbReference type="NCBI Taxonomy" id="151895"/>
    <lineage>
        <taxon>Bacteria</taxon>
        <taxon>Pseudomonadati</taxon>
        <taxon>Bacteroidota</taxon>
        <taxon>Sphingobacteriia</taxon>
        <taxon>Sphingobacteriales</taxon>
        <taxon>Sphingobacteriaceae</taxon>
        <taxon>Pseudopedobacter</taxon>
    </lineage>
</organism>
<dbReference type="InterPro" id="IPR032698">
    <property type="entry name" value="SirB1_N"/>
</dbReference>
<comment type="caution">
    <text evidence="3">The sequence shown here is derived from an EMBL/GenBank/DDBJ whole genome shotgun (WGS) entry which is preliminary data.</text>
</comment>
<evidence type="ECO:0000259" key="2">
    <source>
        <dbReference type="Pfam" id="PF13369"/>
    </source>
</evidence>
<name>A0A2W5F772_9SPHI</name>
<sequence length="296" mass="34699">MLAFNNKIQALLSLMDDTDIEVYSIVTDEICQYGKSIIPHLEHLWENTLENQLQERIELLIHQIQYNGLENEFVNWTKGDQGLLDGVILVARYQYPELDVEQFSDNILKLWKTVWLELNDNLTSLEQLHILNSILYHFYKLEGTAYNYEQEDFFLLNKVLEKRKGNALSNGILYQIIAEQIGLPIKAVHVPNHYLLAFFQKKQSTVWSSDKQEEKPTKKILFFIDATTGNVYNKKDMLSYLEDNKCLFGDKLFTSMENTEIIAYLLKELSSCFDELKSDYKKQELARLVKIVSQKY</sequence>
<protein>
    <recommendedName>
        <fullName evidence="2">Protein SirB1 N-terminal domain-containing protein</fullName>
    </recommendedName>
</protein>
<dbReference type="Pfam" id="PF13369">
    <property type="entry name" value="Transglut_core2"/>
    <property type="match status" value="1"/>
</dbReference>
<gene>
    <name evidence="3" type="ORF">DI598_02090</name>
</gene>
<dbReference type="EMBL" id="QFOI01000018">
    <property type="protein sequence ID" value="PZP51901.1"/>
    <property type="molecule type" value="Genomic_DNA"/>
</dbReference>